<keyword evidence="1" id="KW-0472">Membrane</keyword>
<reference evidence="2 3" key="1">
    <citation type="submission" date="2016-10" db="EMBL/GenBank/DDBJ databases">
        <authorList>
            <person name="de Groot N.N."/>
        </authorList>
    </citation>
    <scope>NUCLEOTIDE SEQUENCE [LARGE SCALE GENOMIC DNA]</scope>
    <source>
        <strain evidence="2 3">CGMCC 1.12333</strain>
    </source>
</reference>
<gene>
    <name evidence="2" type="ORF">SAMN05216480_10469</name>
</gene>
<feature type="transmembrane region" description="Helical" evidence="1">
    <location>
        <begin position="108"/>
        <end position="126"/>
    </location>
</feature>
<accession>A0A1I7GBK0</accession>
<evidence type="ECO:0000313" key="3">
    <source>
        <dbReference type="Proteomes" id="UP000199138"/>
    </source>
</evidence>
<dbReference type="AlphaFoldDB" id="A0A1I7GBK0"/>
<protein>
    <submittedName>
        <fullName evidence="2">Uncharacterized protein</fullName>
    </submittedName>
</protein>
<name>A0A1I7GBK0_9FLAO</name>
<feature type="transmembrane region" description="Helical" evidence="1">
    <location>
        <begin position="32"/>
        <end position="51"/>
    </location>
</feature>
<dbReference type="RefSeq" id="WP_093024538.1">
    <property type="nucleotide sequence ID" value="NZ_FPBK01000004.1"/>
</dbReference>
<evidence type="ECO:0000256" key="1">
    <source>
        <dbReference type="SAM" id="Phobius"/>
    </source>
</evidence>
<keyword evidence="3" id="KW-1185">Reference proteome</keyword>
<dbReference type="STRING" id="1224947.SAMN05216480_10469"/>
<dbReference type="Proteomes" id="UP000199138">
    <property type="component" value="Unassembled WGS sequence"/>
</dbReference>
<feature type="transmembrane region" description="Helical" evidence="1">
    <location>
        <begin position="7"/>
        <end position="26"/>
    </location>
</feature>
<evidence type="ECO:0000313" key="2">
    <source>
        <dbReference type="EMBL" id="SFU45818.1"/>
    </source>
</evidence>
<dbReference type="EMBL" id="FPBK01000004">
    <property type="protein sequence ID" value="SFU45818.1"/>
    <property type="molecule type" value="Genomic_DNA"/>
</dbReference>
<keyword evidence="1" id="KW-0812">Transmembrane</keyword>
<proteinExistence type="predicted"/>
<sequence>MREAFRFYTIAFGLLIGIILIMYYFSDFFISRLVGELMIVFGYGFIIYSFIIDRFQRPVLKNKIILRTKKYNWVYVIFWTFFGLLKIRNGYTDSVHHELLFGFLKEDYAQGFGFILLSVTFLTKNIRIDEKGIRFQKPSRDRIDFSEVESVHIQQELIEIRTDSEAYTYKIQKLTEKEIAEIYNKIETFKKSTVAQQAE</sequence>
<keyword evidence="1" id="KW-1133">Transmembrane helix</keyword>
<feature type="transmembrane region" description="Helical" evidence="1">
    <location>
        <begin position="71"/>
        <end position="88"/>
    </location>
</feature>
<organism evidence="2 3">
    <name type="scientific">Pustulibacterium marinum</name>
    <dbReference type="NCBI Taxonomy" id="1224947"/>
    <lineage>
        <taxon>Bacteria</taxon>
        <taxon>Pseudomonadati</taxon>
        <taxon>Bacteroidota</taxon>
        <taxon>Flavobacteriia</taxon>
        <taxon>Flavobacteriales</taxon>
        <taxon>Flavobacteriaceae</taxon>
        <taxon>Pustulibacterium</taxon>
    </lineage>
</organism>